<evidence type="ECO:0000313" key="4">
    <source>
        <dbReference type="Proteomes" id="UP000199017"/>
    </source>
</evidence>
<gene>
    <name evidence="3" type="ORF">SAMN05216352_10733</name>
</gene>
<dbReference type="Pfam" id="PF03841">
    <property type="entry name" value="SelA"/>
    <property type="match status" value="1"/>
</dbReference>
<organism evidence="3 4">
    <name type="scientific">Alteribacillus bidgolensis</name>
    <dbReference type="NCBI Taxonomy" id="930129"/>
    <lineage>
        <taxon>Bacteria</taxon>
        <taxon>Bacillati</taxon>
        <taxon>Bacillota</taxon>
        <taxon>Bacilli</taxon>
        <taxon>Bacillales</taxon>
        <taxon>Bacillaceae</taxon>
        <taxon>Alteribacillus</taxon>
    </lineage>
</organism>
<keyword evidence="3" id="KW-0808">Transferase</keyword>
<dbReference type="InterPro" id="IPR018319">
    <property type="entry name" value="SelA-like"/>
</dbReference>
<evidence type="ECO:0000256" key="1">
    <source>
        <dbReference type="ARBA" id="ARBA00001933"/>
    </source>
</evidence>
<accession>A0A1G8K2A5</accession>
<dbReference type="GO" id="GO:0004125">
    <property type="term" value="F:L-seryl-tRNA(Sec) selenium transferase activity"/>
    <property type="evidence" value="ECO:0007669"/>
    <property type="project" value="TreeGrafter"/>
</dbReference>
<keyword evidence="2" id="KW-0663">Pyridoxal phosphate</keyword>
<evidence type="ECO:0000313" key="3">
    <source>
        <dbReference type="EMBL" id="SDI37529.1"/>
    </source>
</evidence>
<protein>
    <submittedName>
        <fullName evidence="3">L-seryl-tRNA(Ser) seleniumtransferase</fullName>
    </submittedName>
</protein>
<evidence type="ECO:0000256" key="2">
    <source>
        <dbReference type="ARBA" id="ARBA00022898"/>
    </source>
</evidence>
<dbReference type="Proteomes" id="UP000199017">
    <property type="component" value="Unassembled WGS sequence"/>
</dbReference>
<name>A0A1G8K2A5_9BACI</name>
<sequence>MLNKLKKHQLARVLRVDKMTLAALEATVKSYIQGNHKQIPTIGDLITPLSKIKEKVEIFISQIDTEALISWKWEIRKDTTQIGGGTMPGVEIPTFAVALTHSRYTSNRVFELLRVGHPSIITRLKKKMYLLIFVQ</sequence>
<reference evidence="3 4" key="1">
    <citation type="submission" date="2016-10" db="EMBL/GenBank/DDBJ databases">
        <authorList>
            <person name="de Groot N.N."/>
        </authorList>
    </citation>
    <scope>NUCLEOTIDE SEQUENCE [LARGE SCALE GENOMIC DNA]</scope>
    <source>
        <strain evidence="4">P4B,CCM 7963,CECT 7998,DSM 25260,IBRC-M 10614,KCTC 13821</strain>
    </source>
</reference>
<comment type="cofactor">
    <cofactor evidence="1">
        <name>pyridoxal 5'-phosphate</name>
        <dbReference type="ChEBI" id="CHEBI:597326"/>
    </cofactor>
</comment>
<dbReference type="AlphaFoldDB" id="A0A1G8K2A5"/>
<dbReference type="PANTHER" id="PTHR32328:SF0">
    <property type="entry name" value="L-SERYL-TRNA(SEC) SELENIUM TRANSFERASE"/>
    <property type="match status" value="1"/>
</dbReference>
<dbReference type="EMBL" id="FNDU01000007">
    <property type="protein sequence ID" value="SDI37529.1"/>
    <property type="molecule type" value="Genomic_DNA"/>
</dbReference>
<proteinExistence type="predicted"/>
<dbReference type="STRING" id="930129.SAMN05216352_10733"/>
<dbReference type="PANTHER" id="PTHR32328">
    <property type="entry name" value="L-SERYL-TRNA(SEC) SELENIUM TRANSFERASE"/>
    <property type="match status" value="1"/>
</dbReference>
<keyword evidence="4" id="KW-1185">Reference proteome</keyword>
<dbReference type="Gene3D" id="3.90.1150.180">
    <property type="match status" value="1"/>
</dbReference>